<reference evidence="1" key="1">
    <citation type="submission" date="2020-03" db="EMBL/GenBank/DDBJ databases">
        <authorList>
            <person name="Weist P."/>
        </authorList>
    </citation>
    <scope>NUCLEOTIDE SEQUENCE</scope>
</reference>
<dbReference type="EMBL" id="CADEAL010001979">
    <property type="protein sequence ID" value="CAB1437073.1"/>
    <property type="molecule type" value="Genomic_DNA"/>
</dbReference>
<evidence type="ECO:0000313" key="2">
    <source>
        <dbReference type="Proteomes" id="UP001153269"/>
    </source>
</evidence>
<protein>
    <submittedName>
        <fullName evidence="1">Uncharacterized protein</fullName>
    </submittedName>
</protein>
<gene>
    <name evidence="1" type="ORF">PLEPLA_LOCUS25106</name>
</gene>
<comment type="caution">
    <text evidence="1">The sequence shown here is derived from an EMBL/GenBank/DDBJ whole genome shotgun (WGS) entry which is preliminary data.</text>
</comment>
<keyword evidence="2" id="KW-1185">Reference proteome</keyword>
<name>A0A9N7UUU6_PLEPL</name>
<dbReference type="AlphaFoldDB" id="A0A9N7UUU6"/>
<evidence type="ECO:0000313" key="1">
    <source>
        <dbReference type="EMBL" id="CAB1437073.1"/>
    </source>
</evidence>
<dbReference type="Proteomes" id="UP001153269">
    <property type="component" value="Unassembled WGS sequence"/>
</dbReference>
<organism evidence="1 2">
    <name type="scientific">Pleuronectes platessa</name>
    <name type="common">European plaice</name>
    <dbReference type="NCBI Taxonomy" id="8262"/>
    <lineage>
        <taxon>Eukaryota</taxon>
        <taxon>Metazoa</taxon>
        <taxon>Chordata</taxon>
        <taxon>Craniata</taxon>
        <taxon>Vertebrata</taxon>
        <taxon>Euteleostomi</taxon>
        <taxon>Actinopterygii</taxon>
        <taxon>Neopterygii</taxon>
        <taxon>Teleostei</taxon>
        <taxon>Neoteleostei</taxon>
        <taxon>Acanthomorphata</taxon>
        <taxon>Carangaria</taxon>
        <taxon>Pleuronectiformes</taxon>
        <taxon>Pleuronectoidei</taxon>
        <taxon>Pleuronectidae</taxon>
        <taxon>Pleuronectes</taxon>
    </lineage>
</organism>
<proteinExistence type="predicted"/>
<accession>A0A9N7UUU6</accession>
<sequence>MVVTLIIRSCEEDPAACCPACTHTLSPCLPAHPGGEQPSSARYPACLSGYLTAPPSPAGSFIVTPCGPVSSVHEKWCLQRTGFELCRSLAGGTVQSQQQHLKLKTL</sequence>